<keyword evidence="2" id="KW-1185">Reference proteome</keyword>
<accession>A0ACC4CWX2</accession>
<dbReference type="Proteomes" id="UP000309997">
    <property type="component" value="Unassembled WGS sequence"/>
</dbReference>
<gene>
    <name evidence="1" type="ORF">D5086_000549</name>
</gene>
<proteinExistence type="predicted"/>
<evidence type="ECO:0000313" key="1">
    <source>
        <dbReference type="EMBL" id="KAL3609529.1"/>
    </source>
</evidence>
<comment type="caution">
    <text evidence="1">The sequence shown here is derived from an EMBL/GenBank/DDBJ whole genome shotgun (WGS) entry which is preliminary data.</text>
</comment>
<dbReference type="EMBL" id="RCHU02000001">
    <property type="protein sequence ID" value="KAL3609529.1"/>
    <property type="molecule type" value="Genomic_DNA"/>
</dbReference>
<sequence>MFSSGHERWFCHGRVSIGGDEWVLVESRSCIQFNSLDQATAVGPSILQLLEPIMKHGLCRKFHLPDKPA</sequence>
<protein>
    <submittedName>
        <fullName evidence="1">Uncharacterized protein</fullName>
    </submittedName>
</protein>
<reference evidence="1 2" key="1">
    <citation type="journal article" date="2024" name="Plant Biotechnol. J.">
        <title>Genome and CRISPR/Cas9 system of a widespread forest tree (Populus alba) in the world.</title>
        <authorList>
            <person name="Liu Y.J."/>
            <person name="Jiang P.F."/>
            <person name="Han X.M."/>
            <person name="Li X.Y."/>
            <person name="Wang H.M."/>
            <person name="Wang Y.J."/>
            <person name="Wang X.X."/>
            <person name="Zeng Q.Y."/>
        </authorList>
    </citation>
    <scope>NUCLEOTIDE SEQUENCE [LARGE SCALE GENOMIC DNA]</scope>
    <source>
        <strain evidence="2">cv. PAL-ZL1</strain>
    </source>
</reference>
<name>A0ACC4CWX2_POPAL</name>
<organism evidence="1 2">
    <name type="scientific">Populus alba</name>
    <name type="common">White poplar</name>
    <dbReference type="NCBI Taxonomy" id="43335"/>
    <lineage>
        <taxon>Eukaryota</taxon>
        <taxon>Viridiplantae</taxon>
        <taxon>Streptophyta</taxon>
        <taxon>Embryophyta</taxon>
        <taxon>Tracheophyta</taxon>
        <taxon>Spermatophyta</taxon>
        <taxon>Magnoliopsida</taxon>
        <taxon>eudicotyledons</taxon>
        <taxon>Gunneridae</taxon>
        <taxon>Pentapetalae</taxon>
        <taxon>rosids</taxon>
        <taxon>fabids</taxon>
        <taxon>Malpighiales</taxon>
        <taxon>Salicaceae</taxon>
        <taxon>Saliceae</taxon>
        <taxon>Populus</taxon>
    </lineage>
</organism>
<evidence type="ECO:0000313" key="2">
    <source>
        <dbReference type="Proteomes" id="UP000309997"/>
    </source>
</evidence>